<evidence type="ECO:0000313" key="2">
    <source>
        <dbReference type="Proteomes" id="UP000320585"/>
    </source>
</evidence>
<keyword evidence="2" id="KW-1185">Reference proteome</keyword>
<dbReference type="KEGG" id="dho:Dia5BBH33_09550"/>
<dbReference type="RefSeq" id="WP_231939218.1">
    <property type="nucleotide sequence ID" value="NZ_AP019697.1"/>
</dbReference>
<dbReference type="Proteomes" id="UP000320585">
    <property type="component" value="Chromosome"/>
</dbReference>
<dbReference type="EMBL" id="AP019697">
    <property type="protein sequence ID" value="BBK25020.1"/>
    <property type="molecule type" value="Genomic_DNA"/>
</dbReference>
<dbReference type="AlphaFoldDB" id="A0A8D4UU84"/>
<protein>
    <submittedName>
        <fullName evidence="1">Uncharacterized protein</fullName>
    </submittedName>
</protein>
<accession>A0A8D4UU84</accession>
<sequence length="117" mass="13577">MSEELNQDKYTIDLMKTLWENTFRGTIFDYKNQYIATVRIIFNIPLDRDLVPDNAPEVSPAIIVLVEDTIISPIDVVSFEQTITPILVKKLTSRYFQPDRVMFFYPSPAEGAETKER</sequence>
<proteinExistence type="predicted"/>
<gene>
    <name evidence="1" type="ORF">Dia5BBH33_09550</name>
</gene>
<name>A0A8D4UU84_9FIRM</name>
<organism evidence="1 2">
    <name type="scientific">Dialister hominis</name>
    <dbReference type="NCBI Taxonomy" id="2582419"/>
    <lineage>
        <taxon>Bacteria</taxon>
        <taxon>Bacillati</taxon>
        <taxon>Bacillota</taxon>
        <taxon>Negativicutes</taxon>
        <taxon>Veillonellales</taxon>
        <taxon>Veillonellaceae</taxon>
        <taxon>Dialister</taxon>
    </lineage>
</organism>
<evidence type="ECO:0000313" key="1">
    <source>
        <dbReference type="EMBL" id="BBK25020.1"/>
    </source>
</evidence>
<reference evidence="2" key="1">
    <citation type="submission" date="2019-05" db="EMBL/GenBank/DDBJ databases">
        <title>Complete genome sequencing of Dialister sp. strain 5BBH33.</title>
        <authorList>
            <person name="Sakamoto M."/>
            <person name="Murakami T."/>
            <person name="Mori H."/>
        </authorList>
    </citation>
    <scope>NUCLEOTIDE SEQUENCE [LARGE SCALE GENOMIC DNA]</scope>
    <source>
        <strain evidence="2">5BBH33</strain>
    </source>
</reference>
<dbReference type="GeneID" id="92716167"/>